<evidence type="ECO:0000313" key="2">
    <source>
        <dbReference type="EMBL" id="ELU35891.1"/>
    </source>
</evidence>
<reference evidence="2 3" key="1">
    <citation type="journal article" date="2013" name="Nat. Commun.">
        <title>The evolution and pathogenic mechanisms of the rice sheath blight pathogen.</title>
        <authorList>
            <person name="Zheng A."/>
            <person name="Lin R."/>
            <person name="Xu L."/>
            <person name="Qin P."/>
            <person name="Tang C."/>
            <person name="Ai P."/>
            <person name="Zhang D."/>
            <person name="Liu Y."/>
            <person name="Sun Z."/>
            <person name="Feng H."/>
            <person name="Wang Y."/>
            <person name="Chen Y."/>
            <person name="Liang X."/>
            <person name="Fu R."/>
            <person name="Li Q."/>
            <person name="Zhang J."/>
            <person name="Yu X."/>
            <person name="Xie Z."/>
            <person name="Ding L."/>
            <person name="Guan P."/>
            <person name="Tang J."/>
            <person name="Liang Y."/>
            <person name="Wang S."/>
            <person name="Deng Q."/>
            <person name="Li S."/>
            <person name="Zhu J."/>
            <person name="Wang L."/>
            <person name="Liu H."/>
            <person name="Li P."/>
        </authorList>
    </citation>
    <scope>NUCLEOTIDE SEQUENCE [LARGE SCALE GENOMIC DNA]</scope>
    <source>
        <strain evidence="3">AG-1 IA</strain>
    </source>
</reference>
<keyword evidence="3" id="KW-1185">Reference proteome</keyword>
<feature type="compositionally biased region" description="Basic and acidic residues" evidence="1">
    <location>
        <begin position="179"/>
        <end position="191"/>
    </location>
</feature>
<dbReference type="AlphaFoldDB" id="L8WCJ9"/>
<dbReference type="EMBL" id="AFRT01004949">
    <property type="protein sequence ID" value="ELU35891.1"/>
    <property type="molecule type" value="Genomic_DNA"/>
</dbReference>
<dbReference type="Proteomes" id="UP000011668">
    <property type="component" value="Unassembled WGS sequence"/>
</dbReference>
<gene>
    <name evidence="2" type="ORF">AG1IA_10079</name>
</gene>
<evidence type="ECO:0000256" key="1">
    <source>
        <dbReference type="SAM" id="MobiDB-lite"/>
    </source>
</evidence>
<evidence type="ECO:0000313" key="3">
    <source>
        <dbReference type="Proteomes" id="UP000011668"/>
    </source>
</evidence>
<organism evidence="2 3">
    <name type="scientific">Thanatephorus cucumeris (strain AG1-IA)</name>
    <name type="common">Rice sheath blight fungus</name>
    <name type="synonym">Rhizoctonia solani</name>
    <dbReference type="NCBI Taxonomy" id="983506"/>
    <lineage>
        <taxon>Eukaryota</taxon>
        <taxon>Fungi</taxon>
        <taxon>Dikarya</taxon>
        <taxon>Basidiomycota</taxon>
        <taxon>Agaricomycotina</taxon>
        <taxon>Agaricomycetes</taxon>
        <taxon>Cantharellales</taxon>
        <taxon>Ceratobasidiaceae</taxon>
        <taxon>Rhizoctonia</taxon>
        <taxon>Rhizoctonia solani AG-1</taxon>
    </lineage>
</organism>
<sequence length="209" mass="23298">MSRTVLGRFVVFTRGHHGLITQFRETTPPQFALKIYSNALMLPTDAEPKPKASNTLLSTQLDYVDEMLDWDFASSRLMIFQGSFKKLTIAIYGQPSDAQEEPAAEESSTTYPAIEYRALPPPIDIANLSDSSQTAKTLLKANSANPPLRHVFHSLLCYVTTPEGPFDEWDESSGNPLERLGDSSIEKAPPRDRGRYCHSIYFAGERVLG</sequence>
<protein>
    <submittedName>
        <fullName evidence="2">Uncharacterized protein</fullName>
    </submittedName>
</protein>
<accession>L8WCJ9</accession>
<name>L8WCJ9_THACA</name>
<dbReference type="STRING" id="983506.L8WCJ9"/>
<dbReference type="HOGENOM" id="CLU_1316188_0_0_1"/>
<dbReference type="OrthoDB" id="2011702at2759"/>
<feature type="region of interest" description="Disordered" evidence="1">
    <location>
        <begin position="167"/>
        <end position="191"/>
    </location>
</feature>
<comment type="caution">
    <text evidence="2">The sequence shown here is derived from an EMBL/GenBank/DDBJ whole genome shotgun (WGS) entry which is preliminary data.</text>
</comment>
<proteinExistence type="predicted"/>